<evidence type="ECO:0000313" key="2">
    <source>
        <dbReference type="Proteomes" id="UP000593567"/>
    </source>
</evidence>
<dbReference type="EMBL" id="VXIV02001901">
    <property type="protein sequence ID" value="KAF6028830.1"/>
    <property type="molecule type" value="Genomic_DNA"/>
</dbReference>
<keyword evidence="2" id="KW-1185">Reference proteome</keyword>
<proteinExistence type="predicted"/>
<dbReference type="Proteomes" id="UP000593567">
    <property type="component" value="Unassembled WGS sequence"/>
</dbReference>
<dbReference type="AlphaFoldDB" id="A0A7J7JR68"/>
<gene>
    <name evidence="1" type="ORF">EB796_012868</name>
</gene>
<protein>
    <submittedName>
        <fullName evidence="1">Uncharacterized protein</fullName>
    </submittedName>
</protein>
<organism evidence="1 2">
    <name type="scientific">Bugula neritina</name>
    <name type="common">Brown bryozoan</name>
    <name type="synonym">Sertularia neritina</name>
    <dbReference type="NCBI Taxonomy" id="10212"/>
    <lineage>
        <taxon>Eukaryota</taxon>
        <taxon>Metazoa</taxon>
        <taxon>Spiralia</taxon>
        <taxon>Lophotrochozoa</taxon>
        <taxon>Bryozoa</taxon>
        <taxon>Gymnolaemata</taxon>
        <taxon>Cheilostomatida</taxon>
        <taxon>Flustrina</taxon>
        <taxon>Buguloidea</taxon>
        <taxon>Bugulidae</taxon>
        <taxon>Bugula</taxon>
    </lineage>
</organism>
<accession>A0A7J7JR68</accession>
<evidence type="ECO:0000313" key="1">
    <source>
        <dbReference type="EMBL" id="KAF6028830.1"/>
    </source>
</evidence>
<sequence>MLFLIFVLAATSNSEWIAQHSGLPPSSEKKPNTFSLNLTWQGDDDSAQQTVTLNLQRSEAIETDCQYINWIRKGSHIKPLFPI</sequence>
<comment type="caution">
    <text evidence="1">The sequence shown here is derived from an EMBL/GenBank/DDBJ whole genome shotgun (WGS) entry which is preliminary data.</text>
</comment>
<name>A0A7J7JR68_BUGNE</name>
<reference evidence="1" key="1">
    <citation type="submission" date="2020-06" db="EMBL/GenBank/DDBJ databases">
        <title>Draft genome of Bugula neritina, a colonial animal packing powerful symbionts and potential medicines.</title>
        <authorList>
            <person name="Rayko M."/>
        </authorList>
    </citation>
    <scope>NUCLEOTIDE SEQUENCE [LARGE SCALE GENOMIC DNA]</scope>
    <source>
        <strain evidence="1">Kwan_BN1</strain>
    </source>
</reference>